<dbReference type="Proteomes" id="UP001293593">
    <property type="component" value="Unassembled WGS sequence"/>
</dbReference>
<dbReference type="GO" id="GO:0030276">
    <property type="term" value="F:clathrin binding"/>
    <property type="evidence" value="ECO:0007669"/>
    <property type="project" value="TreeGrafter"/>
</dbReference>
<dbReference type="GO" id="GO:0030125">
    <property type="term" value="C:clathrin vesicle coat"/>
    <property type="evidence" value="ECO:0007669"/>
    <property type="project" value="TreeGrafter"/>
</dbReference>
<comment type="caution">
    <text evidence="7">The sequence shown here is derived from an EMBL/GenBank/DDBJ whole genome shotgun (WGS) entry which is preliminary data.</text>
</comment>
<protein>
    <recommendedName>
        <fullName evidence="6">ENTH domain-containing protein</fullName>
    </recommendedName>
</protein>
<keyword evidence="8" id="KW-1185">Reference proteome</keyword>
<evidence type="ECO:0000259" key="6">
    <source>
        <dbReference type="PROSITE" id="PS50942"/>
    </source>
</evidence>
<keyword evidence="5" id="KW-0175">Coiled coil</keyword>
<dbReference type="AlphaFoldDB" id="A0AAE1N7V5"/>
<evidence type="ECO:0000313" key="8">
    <source>
        <dbReference type="Proteomes" id="UP001293593"/>
    </source>
</evidence>
<keyword evidence="3" id="KW-0333">Golgi apparatus</keyword>
<accession>A0AAE1N7V5</accession>
<evidence type="ECO:0000256" key="1">
    <source>
        <dbReference type="ARBA" id="ARBA00004132"/>
    </source>
</evidence>
<feature type="coiled-coil region" evidence="5">
    <location>
        <begin position="138"/>
        <end position="165"/>
    </location>
</feature>
<evidence type="ECO:0000313" key="7">
    <source>
        <dbReference type="EMBL" id="KAK4284159.1"/>
    </source>
</evidence>
<sequence length="266" mass="30812">MDSPLLHEIKKQASFFFKDKIKTARLLLTDVTPVELMTEEATSENPWPPETRTLGVISRAAFEVDDYERIVEILHKRLQKSDKSKWRASYKALILLEHLLTHGPLRVSEEFQCDEDIIKELGLFQHIDERGFNWGMRVRKLSERLVKLLENNEFLREERARARELSRGIEGFGSFSDRTSTINGSFNALPSKKYEKCNSCYGLSENEGLGYVNLDKFSTGDENNEKQLAHKKLLKQKDKTNLEEDFKIDHPFVEKENFAQASLLSV</sequence>
<dbReference type="GO" id="GO:0005886">
    <property type="term" value="C:plasma membrane"/>
    <property type="evidence" value="ECO:0007669"/>
    <property type="project" value="TreeGrafter"/>
</dbReference>
<proteinExistence type="predicted"/>
<evidence type="ECO:0000256" key="5">
    <source>
        <dbReference type="SAM" id="Coils"/>
    </source>
</evidence>
<reference evidence="7" key="1">
    <citation type="submission" date="2023-10" db="EMBL/GenBank/DDBJ databases">
        <title>Chromosome-level genome of the transformable northern wattle, Acacia crassicarpa.</title>
        <authorList>
            <person name="Massaro I."/>
            <person name="Sinha N.R."/>
            <person name="Poethig S."/>
            <person name="Leichty A.R."/>
        </authorList>
    </citation>
    <scope>NUCLEOTIDE SEQUENCE</scope>
    <source>
        <strain evidence="7">Acra3RX</strain>
        <tissue evidence="7">Leaf</tissue>
    </source>
</reference>
<dbReference type="PANTHER" id="PTHR12276:SF113">
    <property type="entry name" value="ENTH_VHS FAMILY PROTEIN"/>
    <property type="match status" value="1"/>
</dbReference>
<dbReference type="InterPro" id="IPR008942">
    <property type="entry name" value="ENTH_VHS"/>
</dbReference>
<evidence type="ECO:0000256" key="3">
    <source>
        <dbReference type="ARBA" id="ARBA00023034"/>
    </source>
</evidence>
<keyword evidence="4" id="KW-0968">Cytoplasmic vesicle</keyword>
<dbReference type="EMBL" id="JAWXYG010000001">
    <property type="protein sequence ID" value="KAK4284159.1"/>
    <property type="molecule type" value="Genomic_DNA"/>
</dbReference>
<dbReference type="InterPro" id="IPR013809">
    <property type="entry name" value="ENTH"/>
</dbReference>
<dbReference type="GO" id="GO:0005543">
    <property type="term" value="F:phospholipid binding"/>
    <property type="evidence" value="ECO:0007669"/>
    <property type="project" value="TreeGrafter"/>
</dbReference>
<dbReference type="PANTHER" id="PTHR12276">
    <property type="entry name" value="EPSIN/ENT-RELATED"/>
    <property type="match status" value="1"/>
</dbReference>
<dbReference type="CDD" id="cd03571">
    <property type="entry name" value="ENTH"/>
    <property type="match status" value="1"/>
</dbReference>
<evidence type="ECO:0000256" key="2">
    <source>
        <dbReference type="ARBA" id="ARBA00004555"/>
    </source>
</evidence>
<name>A0AAE1N7V5_9FABA</name>
<comment type="subcellular location">
    <subcellularLocation>
        <location evidence="1">Cytoplasmic vesicle</location>
        <location evidence="1">Clathrin-coated vesicle</location>
    </subcellularLocation>
    <subcellularLocation>
        <location evidence="2">Golgi apparatus</location>
    </subcellularLocation>
</comment>
<dbReference type="GO" id="GO:0005794">
    <property type="term" value="C:Golgi apparatus"/>
    <property type="evidence" value="ECO:0007669"/>
    <property type="project" value="UniProtKB-SubCell"/>
</dbReference>
<evidence type="ECO:0000256" key="4">
    <source>
        <dbReference type="ARBA" id="ARBA00023329"/>
    </source>
</evidence>
<gene>
    <name evidence="7" type="ORF">QN277_001028</name>
</gene>
<dbReference type="GO" id="GO:0006897">
    <property type="term" value="P:endocytosis"/>
    <property type="evidence" value="ECO:0007669"/>
    <property type="project" value="TreeGrafter"/>
</dbReference>
<dbReference type="SMART" id="SM00273">
    <property type="entry name" value="ENTH"/>
    <property type="match status" value="1"/>
</dbReference>
<dbReference type="Gene3D" id="1.25.40.90">
    <property type="match status" value="1"/>
</dbReference>
<dbReference type="PROSITE" id="PS50942">
    <property type="entry name" value="ENTH"/>
    <property type="match status" value="1"/>
</dbReference>
<dbReference type="SUPFAM" id="SSF48464">
    <property type="entry name" value="ENTH/VHS domain"/>
    <property type="match status" value="1"/>
</dbReference>
<organism evidence="7 8">
    <name type="scientific">Acacia crassicarpa</name>
    <name type="common">northern wattle</name>
    <dbReference type="NCBI Taxonomy" id="499986"/>
    <lineage>
        <taxon>Eukaryota</taxon>
        <taxon>Viridiplantae</taxon>
        <taxon>Streptophyta</taxon>
        <taxon>Embryophyta</taxon>
        <taxon>Tracheophyta</taxon>
        <taxon>Spermatophyta</taxon>
        <taxon>Magnoliopsida</taxon>
        <taxon>eudicotyledons</taxon>
        <taxon>Gunneridae</taxon>
        <taxon>Pentapetalae</taxon>
        <taxon>rosids</taxon>
        <taxon>fabids</taxon>
        <taxon>Fabales</taxon>
        <taxon>Fabaceae</taxon>
        <taxon>Caesalpinioideae</taxon>
        <taxon>mimosoid clade</taxon>
        <taxon>Acacieae</taxon>
        <taxon>Acacia</taxon>
    </lineage>
</organism>
<dbReference type="GO" id="GO:0005768">
    <property type="term" value="C:endosome"/>
    <property type="evidence" value="ECO:0007669"/>
    <property type="project" value="TreeGrafter"/>
</dbReference>
<dbReference type="Pfam" id="PF01417">
    <property type="entry name" value="ENTH"/>
    <property type="match status" value="1"/>
</dbReference>
<feature type="domain" description="ENTH" evidence="6">
    <location>
        <begin position="26"/>
        <end position="159"/>
    </location>
</feature>